<proteinExistence type="predicted"/>
<protein>
    <submittedName>
        <fullName evidence="2">Uncharacterized protein</fullName>
    </submittedName>
</protein>
<feature type="transmembrane region" description="Helical" evidence="1">
    <location>
        <begin position="142"/>
        <end position="162"/>
    </location>
</feature>
<dbReference type="AlphaFoldDB" id="A0A1T4LHY7"/>
<keyword evidence="3" id="KW-1185">Reference proteome</keyword>
<dbReference type="OrthoDB" id="4263397at2"/>
<keyword evidence="1" id="KW-0472">Membrane</keyword>
<dbReference type="RefSeq" id="WP_078760108.1">
    <property type="nucleotide sequence ID" value="NZ_FUWS01000002.1"/>
</dbReference>
<reference evidence="2 3" key="1">
    <citation type="submission" date="2017-02" db="EMBL/GenBank/DDBJ databases">
        <authorList>
            <person name="Peterson S.W."/>
        </authorList>
    </citation>
    <scope>NUCLEOTIDE SEQUENCE [LARGE SCALE GENOMIC DNA]</scope>
    <source>
        <strain evidence="2 3">DSM 45154</strain>
    </source>
</reference>
<feature type="transmembrane region" description="Helical" evidence="1">
    <location>
        <begin position="91"/>
        <end position="114"/>
    </location>
</feature>
<evidence type="ECO:0000313" key="3">
    <source>
        <dbReference type="Proteomes" id="UP000190637"/>
    </source>
</evidence>
<keyword evidence="1" id="KW-1133">Transmembrane helix</keyword>
<dbReference type="STRING" id="1122192.SAMN02745673_00681"/>
<organism evidence="2 3">
    <name type="scientific">Marinactinospora thermotolerans DSM 45154</name>
    <dbReference type="NCBI Taxonomy" id="1122192"/>
    <lineage>
        <taxon>Bacteria</taxon>
        <taxon>Bacillati</taxon>
        <taxon>Actinomycetota</taxon>
        <taxon>Actinomycetes</taxon>
        <taxon>Streptosporangiales</taxon>
        <taxon>Nocardiopsidaceae</taxon>
        <taxon>Marinactinospora</taxon>
    </lineage>
</organism>
<dbReference type="Proteomes" id="UP000190637">
    <property type="component" value="Unassembled WGS sequence"/>
</dbReference>
<accession>A0A1T4LHY7</accession>
<sequence>MGAGLVGAVAGVVGGLVQALAPPPPRMALLGLLALAVAVRELGIARFPIPENRRLVPEEVQHRGPLWGAAQFGFEMGTGVRTYSPTALPHLMLAALVLAVPFGAVPAAALGFAAGRWTMAVAALRYGPAGEWTATWDAHRRWLVPMLTVATLLSLSVALTPIRW</sequence>
<evidence type="ECO:0000256" key="1">
    <source>
        <dbReference type="SAM" id="Phobius"/>
    </source>
</evidence>
<dbReference type="EMBL" id="FUWS01000002">
    <property type="protein sequence ID" value="SJZ54211.1"/>
    <property type="molecule type" value="Genomic_DNA"/>
</dbReference>
<keyword evidence="1" id="KW-0812">Transmembrane</keyword>
<evidence type="ECO:0000313" key="2">
    <source>
        <dbReference type="EMBL" id="SJZ54211.1"/>
    </source>
</evidence>
<gene>
    <name evidence="2" type="ORF">SAMN02745673_00681</name>
</gene>
<name>A0A1T4LHY7_9ACTN</name>